<dbReference type="InterPro" id="IPR000836">
    <property type="entry name" value="PRTase_dom"/>
</dbReference>
<feature type="compositionally biased region" description="Basic residues" evidence="3">
    <location>
        <begin position="60"/>
        <end position="72"/>
    </location>
</feature>
<name>A0A6T5P3H5_HETAK</name>
<evidence type="ECO:0000256" key="4">
    <source>
        <dbReference type="SAM" id="SignalP"/>
    </source>
</evidence>
<sequence>MVLVVCFPSARPFIVLVVVLLVLFCVSQAFQPRGSAHHNCLSSAKPAAQVEGSGGAAAQQRRRSTGLFKKRDKQGGGGGDFDWYSDGMDEETSWDSFWKDTNEQSAVQVPKRTRSFKGEFYEPVDDDFVPPAAPDGRRDRRFRGGGGGDRVAPAPPAVRGFYEEEEQALLDGDYGGGGYGGGGSVGEGLPGYSSSGPEDRWAAQRGARPGRRLRELSTAEDLLGREFADAIVHEGDRRSPYSGEPDLLDLEFGDDDSSEEEDTDDSDDDDWLFYDPERDDDDDTTSVEEDSSTEEERTSSSDDDDDLAYLFDDGEETEEGEYLSEEEMAALGVPPPPSAKGEQVGDVDLDSLPPLSSRNLKMSMFSPQLQELVERGLLERLNTTPRETFSWSYSAAVSDEVFKMLDGSMGNWGVDFKINVGDWQHAPRDARRTLEDVALFKARVMYEATGLPCISEATGFEVAATPDGSGARQNARYRFNRLGAHCDKLVNILGPTSDPDRTTNYKTVICYYDGELQLFEDGLCECAIVYASNDKGLISASLALTSMIQVLSEAFGMRYLPEGMRTTAATLMDESPPAAAELLRERILRDARALPNGIIDVSAFLDSNVDVNLMEECAEELAGRFLRGRPNKILTMATTGLALALPMAARLQVPVVYARKQRSIVMADPHHVFYKSRTLGEDSELFLEKKHVTPEDRVLVVDDMLSGGGCQDALLRVVAAAGAAPVGVAVLIEKTYDGGRTYLAGHNVPVESLAKIDSVENGVINVLEEQARPQQEELGMDYGRGSG</sequence>
<dbReference type="InterPro" id="IPR050118">
    <property type="entry name" value="Pur/Pyrimidine_PRTase"/>
</dbReference>
<dbReference type="CDD" id="cd06223">
    <property type="entry name" value="PRTases_typeI"/>
    <property type="match status" value="1"/>
</dbReference>
<feature type="signal peptide" evidence="4">
    <location>
        <begin position="1"/>
        <end position="29"/>
    </location>
</feature>
<feature type="compositionally biased region" description="Gly residues" evidence="3">
    <location>
        <begin position="173"/>
        <end position="189"/>
    </location>
</feature>
<reference evidence="6" key="1">
    <citation type="submission" date="2021-01" db="EMBL/GenBank/DDBJ databases">
        <authorList>
            <person name="Corre E."/>
            <person name="Pelletier E."/>
            <person name="Niang G."/>
            <person name="Scheremetjew M."/>
            <person name="Finn R."/>
            <person name="Kale V."/>
            <person name="Holt S."/>
            <person name="Cochrane G."/>
            <person name="Meng A."/>
            <person name="Brown T."/>
            <person name="Cohen L."/>
        </authorList>
    </citation>
    <scope>NUCLEOTIDE SEQUENCE</scope>
    <source>
        <strain evidence="6">CCMP3107</strain>
    </source>
</reference>
<protein>
    <recommendedName>
        <fullName evidence="5">Phosphoribosyltransferase domain-containing protein</fullName>
    </recommendedName>
</protein>
<feature type="domain" description="Phosphoribosyltransferase" evidence="5">
    <location>
        <begin position="620"/>
        <end position="735"/>
    </location>
</feature>
<feature type="region of interest" description="Disordered" evidence="3">
    <location>
        <begin position="49"/>
        <end position="86"/>
    </location>
</feature>
<dbReference type="InterPro" id="IPR029001">
    <property type="entry name" value="ITPase-like_fam"/>
</dbReference>
<evidence type="ECO:0000256" key="3">
    <source>
        <dbReference type="SAM" id="MobiDB-lite"/>
    </source>
</evidence>
<dbReference type="Gene3D" id="3.90.950.10">
    <property type="match status" value="1"/>
</dbReference>
<dbReference type="PANTHER" id="PTHR43864">
    <property type="entry name" value="HYPOXANTHINE/GUANINE PHOSPHORIBOSYLTRANSFERASE"/>
    <property type="match status" value="1"/>
</dbReference>
<organism evidence="6">
    <name type="scientific">Heterosigma akashiwo</name>
    <name type="common">Chromophytic alga</name>
    <name type="synonym">Heterosigma carterae</name>
    <dbReference type="NCBI Taxonomy" id="2829"/>
    <lineage>
        <taxon>Eukaryota</taxon>
        <taxon>Sar</taxon>
        <taxon>Stramenopiles</taxon>
        <taxon>Ochrophyta</taxon>
        <taxon>Raphidophyceae</taxon>
        <taxon>Chattonellales</taxon>
        <taxon>Chattonellaceae</taxon>
        <taxon>Heterosigma</taxon>
    </lineage>
</organism>
<accession>A0A6T5P3H5</accession>
<keyword evidence="4" id="KW-0732">Signal</keyword>
<feature type="region of interest" description="Disordered" evidence="3">
    <location>
        <begin position="170"/>
        <end position="308"/>
    </location>
</feature>
<dbReference type="PANTHER" id="PTHR43864:SF1">
    <property type="entry name" value="XANTHINE PHOSPHORIBOSYLTRANSFERASE"/>
    <property type="match status" value="1"/>
</dbReference>
<evidence type="ECO:0000256" key="1">
    <source>
        <dbReference type="ARBA" id="ARBA00022679"/>
    </source>
</evidence>
<dbReference type="Gene3D" id="3.40.50.2020">
    <property type="match status" value="1"/>
</dbReference>
<feature type="compositionally biased region" description="Acidic residues" evidence="3">
    <location>
        <begin position="246"/>
        <end position="293"/>
    </location>
</feature>
<gene>
    <name evidence="6" type="ORF">HAKA00212_LOCUS17913</name>
</gene>
<dbReference type="GO" id="GO:0006166">
    <property type="term" value="P:purine ribonucleoside salvage"/>
    <property type="evidence" value="ECO:0007669"/>
    <property type="project" value="UniProtKB-KW"/>
</dbReference>
<dbReference type="Pfam" id="PF00156">
    <property type="entry name" value="Pribosyltran"/>
    <property type="match status" value="1"/>
</dbReference>
<feature type="compositionally biased region" description="Basic and acidic residues" evidence="3">
    <location>
        <begin position="212"/>
        <end position="239"/>
    </location>
</feature>
<evidence type="ECO:0000313" key="6">
    <source>
        <dbReference type="EMBL" id="CAE0639099.1"/>
    </source>
</evidence>
<dbReference type="EMBL" id="HBIU01039342">
    <property type="protein sequence ID" value="CAE0639099.1"/>
    <property type="molecule type" value="Transcribed_RNA"/>
</dbReference>
<keyword evidence="1" id="KW-0808">Transferase</keyword>
<evidence type="ECO:0000256" key="2">
    <source>
        <dbReference type="ARBA" id="ARBA00022726"/>
    </source>
</evidence>
<dbReference type="InterPro" id="IPR029057">
    <property type="entry name" value="PRTase-like"/>
</dbReference>
<dbReference type="SUPFAM" id="SSF53271">
    <property type="entry name" value="PRTase-like"/>
    <property type="match status" value="1"/>
</dbReference>
<proteinExistence type="predicted"/>
<evidence type="ECO:0000259" key="5">
    <source>
        <dbReference type="Pfam" id="PF00156"/>
    </source>
</evidence>
<keyword evidence="2" id="KW-0660">Purine salvage</keyword>
<dbReference type="AlphaFoldDB" id="A0A6T5P3H5"/>
<dbReference type="GO" id="GO:0016740">
    <property type="term" value="F:transferase activity"/>
    <property type="evidence" value="ECO:0007669"/>
    <property type="project" value="UniProtKB-KW"/>
</dbReference>
<feature type="region of interest" description="Disordered" evidence="3">
    <location>
        <begin position="122"/>
        <end position="155"/>
    </location>
</feature>
<dbReference type="SUPFAM" id="SSF52972">
    <property type="entry name" value="ITPase-like"/>
    <property type="match status" value="1"/>
</dbReference>
<feature type="chain" id="PRO_5030159669" description="Phosphoribosyltransferase domain-containing protein" evidence="4">
    <location>
        <begin position="30"/>
        <end position="787"/>
    </location>
</feature>